<evidence type="ECO:0000313" key="2">
    <source>
        <dbReference type="Proteomes" id="UP000814140"/>
    </source>
</evidence>
<dbReference type="EMBL" id="MU277201">
    <property type="protein sequence ID" value="KAI0063795.1"/>
    <property type="molecule type" value="Genomic_DNA"/>
</dbReference>
<accession>A0ACB8T769</accession>
<reference evidence="1" key="2">
    <citation type="journal article" date="2022" name="New Phytol.">
        <title>Evolutionary transition to the ectomycorrhizal habit in the genomes of a hyperdiverse lineage of mushroom-forming fungi.</title>
        <authorList>
            <person name="Looney B."/>
            <person name="Miyauchi S."/>
            <person name="Morin E."/>
            <person name="Drula E."/>
            <person name="Courty P.E."/>
            <person name="Kohler A."/>
            <person name="Kuo A."/>
            <person name="LaButti K."/>
            <person name="Pangilinan J."/>
            <person name="Lipzen A."/>
            <person name="Riley R."/>
            <person name="Andreopoulos W."/>
            <person name="He G."/>
            <person name="Johnson J."/>
            <person name="Nolan M."/>
            <person name="Tritt A."/>
            <person name="Barry K.W."/>
            <person name="Grigoriev I.V."/>
            <person name="Nagy L.G."/>
            <person name="Hibbett D."/>
            <person name="Henrissat B."/>
            <person name="Matheny P.B."/>
            <person name="Labbe J."/>
            <person name="Martin F.M."/>
        </authorList>
    </citation>
    <scope>NUCLEOTIDE SEQUENCE</scope>
    <source>
        <strain evidence="1">HHB10654</strain>
    </source>
</reference>
<keyword evidence="2" id="KW-1185">Reference proteome</keyword>
<dbReference type="Proteomes" id="UP000814140">
    <property type="component" value="Unassembled WGS sequence"/>
</dbReference>
<comment type="caution">
    <text evidence="1">The sequence shown here is derived from an EMBL/GenBank/DDBJ whole genome shotgun (WGS) entry which is preliminary data.</text>
</comment>
<organism evidence="1 2">
    <name type="scientific">Artomyces pyxidatus</name>
    <dbReference type="NCBI Taxonomy" id="48021"/>
    <lineage>
        <taxon>Eukaryota</taxon>
        <taxon>Fungi</taxon>
        <taxon>Dikarya</taxon>
        <taxon>Basidiomycota</taxon>
        <taxon>Agaricomycotina</taxon>
        <taxon>Agaricomycetes</taxon>
        <taxon>Russulales</taxon>
        <taxon>Auriscalpiaceae</taxon>
        <taxon>Artomyces</taxon>
    </lineage>
</organism>
<gene>
    <name evidence="1" type="ORF">BV25DRAFT_1914873</name>
</gene>
<proteinExistence type="predicted"/>
<protein>
    <submittedName>
        <fullName evidence="1">Uncharacterized protein</fullName>
    </submittedName>
</protein>
<sequence>MADLSSFYFEYNHEIFRDVVLALTKLAGLAILLRFLSRMRSRAHPEPERSAPRSGTAALQEFSGMHEGQFVVRETGMFYKETPVQVDNKGSVSVIGPTRVAAAWHRTVELMGWRELETV</sequence>
<evidence type="ECO:0000313" key="1">
    <source>
        <dbReference type="EMBL" id="KAI0063795.1"/>
    </source>
</evidence>
<reference evidence="1" key="1">
    <citation type="submission" date="2021-03" db="EMBL/GenBank/DDBJ databases">
        <authorList>
            <consortium name="DOE Joint Genome Institute"/>
            <person name="Ahrendt S."/>
            <person name="Looney B.P."/>
            <person name="Miyauchi S."/>
            <person name="Morin E."/>
            <person name="Drula E."/>
            <person name="Courty P.E."/>
            <person name="Chicoki N."/>
            <person name="Fauchery L."/>
            <person name="Kohler A."/>
            <person name="Kuo A."/>
            <person name="Labutti K."/>
            <person name="Pangilinan J."/>
            <person name="Lipzen A."/>
            <person name="Riley R."/>
            <person name="Andreopoulos W."/>
            <person name="He G."/>
            <person name="Johnson J."/>
            <person name="Barry K.W."/>
            <person name="Grigoriev I.V."/>
            <person name="Nagy L."/>
            <person name="Hibbett D."/>
            <person name="Henrissat B."/>
            <person name="Matheny P.B."/>
            <person name="Labbe J."/>
            <person name="Martin F."/>
        </authorList>
    </citation>
    <scope>NUCLEOTIDE SEQUENCE</scope>
    <source>
        <strain evidence="1">HHB10654</strain>
    </source>
</reference>
<name>A0ACB8T769_9AGAM</name>